<feature type="domain" description="YhcG PDDEXK nuclease" evidence="1">
    <location>
        <begin position="199"/>
        <end position="350"/>
    </location>
</feature>
<evidence type="ECO:0000259" key="1">
    <source>
        <dbReference type="Pfam" id="PF06250"/>
    </source>
</evidence>
<feature type="domain" description="YhcG N-terminal" evidence="2">
    <location>
        <begin position="17"/>
        <end position="177"/>
    </location>
</feature>
<dbReference type="Proteomes" id="UP000192610">
    <property type="component" value="Unassembled WGS sequence"/>
</dbReference>
<evidence type="ECO:0008006" key="5">
    <source>
        <dbReference type="Google" id="ProtNLM"/>
    </source>
</evidence>
<dbReference type="Gene3D" id="3.40.1350.10">
    <property type="match status" value="1"/>
</dbReference>
<dbReference type="InterPro" id="IPR041527">
    <property type="entry name" value="YhcG_N"/>
</dbReference>
<evidence type="ECO:0000313" key="3">
    <source>
        <dbReference type="EMBL" id="OQP49015.1"/>
    </source>
</evidence>
<evidence type="ECO:0000259" key="2">
    <source>
        <dbReference type="Pfam" id="PF17761"/>
    </source>
</evidence>
<dbReference type="Pfam" id="PF06250">
    <property type="entry name" value="YhcG_C"/>
    <property type="match status" value="1"/>
</dbReference>
<gene>
    <name evidence="3" type="ORF">A4H97_29470</name>
</gene>
<dbReference type="GO" id="GO:0003676">
    <property type="term" value="F:nucleic acid binding"/>
    <property type="evidence" value="ECO:0007669"/>
    <property type="project" value="InterPro"/>
</dbReference>
<keyword evidence="4" id="KW-1185">Reference proteome</keyword>
<evidence type="ECO:0000313" key="4">
    <source>
        <dbReference type="Proteomes" id="UP000192610"/>
    </source>
</evidence>
<dbReference type="PANTHER" id="PTHR30547">
    <property type="entry name" value="UNCHARACTERIZED PROTEIN YHCG-RELATED"/>
    <property type="match status" value="1"/>
</dbReference>
<dbReference type="PANTHER" id="PTHR30547:SF0">
    <property type="entry name" value="BLR8175 PROTEIN"/>
    <property type="match status" value="1"/>
</dbReference>
<organism evidence="3 4">
    <name type="scientific">Niastella yeongjuensis</name>
    <dbReference type="NCBI Taxonomy" id="354355"/>
    <lineage>
        <taxon>Bacteria</taxon>
        <taxon>Pseudomonadati</taxon>
        <taxon>Bacteroidota</taxon>
        <taxon>Chitinophagia</taxon>
        <taxon>Chitinophagales</taxon>
        <taxon>Chitinophagaceae</taxon>
        <taxon>Niastella</taxon>
    </lineage>
</organism>
<dbReference type="RefSeq" id="WP_081200506.1">
    <property type="nucleotide sequence ID" value="NZ_FOCZ01000008.1"/>
</dbReference>
<sequence length="544" mass="62892">MGIQKITGPEYNQWLTELKDKIRVRQLNAALKVNSEMICLYWDLGKAITEKVANSNWGEKIISQLAEDLKSEFRANNGFSRSNLFNICKFYKFYTNHSKLVQQPVGQLASDLTTSFIQQPVGLSPAMLGLIPWGHHIQIFTKCKSMEEALFYVQQTAAHNWARSLLIYHMDTDLYNKQGKVNNNFQTALPKPQSDLASDLLKNPYNFGFLMLSEDASERELENALINNLKKFLQELGHDFGFIDQQYHLQVSDQDYYIDLLFYHTALHCYFVIELKVNSFKPEYAGKMEFYITAIDKQLRKEGDNPTIGLLLCKDVDKIIVEYTLQSKSKPMGVAKYKYTHVVPDEWKEFLPNEDTIKEEFSKQISLPVKPVDEKMKRLKGLLEKISTEEADLSKNRNIIRNVFSNILQALIELINEKLIELEPLFNAITVDTWYNGKSHGDNMTETDLGNFLSKEGDIWSLGVQFNLDGFKKVGIKAFNIGYRLEINLDKYKYSIGLGTGNLWDERVYRQLHTTEELEVFAEKYIEKILDDINQRVEALVKNV</sequence>
<dbReference type="EMBL" id="LVXG01000016">
    <property type="protein sequence ID" value="OQP49015.1"/>
    <property type="molecule type" value="Genomic_DNA"/>
</dbReference>
<reference evidence="4" key="1">
    <citation type="submission" date="2016-04" db="EMBL/GenBank/DDBJ databases">
        <authorList>
            <person name="Chen L."/>
            <person name="Zhuang W."/>
            <person name="Wang G."/>
        </authorList>
    </citation>
    <scope>NUCLEOTIDE SEQUENCE [LARGE SCALE GENOMIC DNA]</scope>
    <source>
        <strain evidence="4">17621</strain>
    </source>
</reference>
<protein>
    <recommendedName>
        <fullName evidence="5">DUF1016 domain-containing protein</fullName>
    </recommendedName>
</protein>
<dbReference type="OrthoDB" id="9801263at2"/>
<name>A0A1V9ET32_9BACT</name>
<comment type="caution">
    <text evidence="3">The sequence shown here is derived from an EMBL/GenBank/DDBJ whole genome shotgun (WGS) entry which is preliminary data.</text>
</comment>
<dbReference type="InterPro" id="IPR011856">
    <property type="entry name" value="tRNA_endonuc-like_dom_sf"/>
</dbReference>
<proteinExistence type="predicted"/>
<accession>A0A1V9ET32</accession>
<dbReference type="InterPro" id="IPR053148">
    <property type="entry name" value="PD-DEXK-like_domain"/>
</dbReference>
<dbReference type="AlphaFoldDB" id="A0A1V9ET32"/>
<dbReference type="InterPro" id="IPR009362">
    <property type="entry name" value="YhcG_C"/>
</dbReference>
<dbReference type="Pfam" id="PF17761">
    <property type="entry name" value="DUF1016_N"/>
    <property type="match status" value="1"/>
</dbReference>